<protein>
    <submittedName>
        <fullName evidence="2">Uncharacterized protein</fullName>
    </submittedName>
</protein>
<reference evidence="2" key="1">
    <citation type="submission" date="2018-06" db="EMBL/GenBank/DDBJ databases">
        <authorList>
            <person name="Zhirakovskaya E."/>
        </authorList>
    </citation>
    <scope>NUCLEOTIDE SEQUENCE</scope>
</reference>
<proteinExistence type="predicted"/>
<dbReference type="AlphaFoldDB" id="A0A3B0SSK9"/>
<sequence length="51" mass="5546">MMMKRAYQALPGPTPVRVALAVLAILVFLVVLNFVYEWMGTSFLDSGGTLG</sequence>
<accession>A0A3B0SSK9</accession>
<gene>
    <name evidence="2" type="ORF">MNBD_ACTINO02-57</name>
</gene>
<feature type="transmembrane region" description="Helical" evidence="1">
    <location>
        <begin position="16"/>
        <end position="36"/>
    </location>
</feature>
<evidence type="ECO:0000256" key="1">
    <source>
        <dbReference type="SAM" id="Phobius"/>
    </source>
</evidence>
<evidence type="ECO:0000313" key="2">
    <source>
        <dbReference type="EMBL" id="VAW08855.1"/>
    </source>
</evidence>
<dbReference type="EMBL" id="UOEK01000500">
    <property type="protein sequence ID" value="VAW08855.1"/>
    <property type="molecule type" value="Genomic_DNA"/>
</dbReference>
<keyword evidence="1" id="KW-0812">Transmembrane</keyword>
<organism evidence="2">
    <name type="scientific">hydrothermal vent metagenome</name>
    <dbReference type="NCBI Taxonomy" id="652676"/>
    <lineage>
        <taxon>unclassified sequences</taxon>
        <taxon>metagenomes</taxon>
        <taxon>ecological metagenomes</taxon>
    </lineage>
</organism>
<keyword evidence="1" id="KW-0472">Membrane</keyword>
<keyword evidence="1" id="KW-1133">Transmembrane helix</keyword>
<name>A0A3B0SSK9_9ZZZZ</name>